<dbReference type="EnsemblMetazoa" id="ACUA005053-RA">
    <property type="protein sequence ID" value="ACUA005053-PA"/>
    <property type="gene ID" value="ACUA005053"/>
</dbReference>
<evidence type="ECO:0008006" key="4">
    <source>
        <dbReference type="Google" id="ProtNLM"/>
    </source>
</evidence>
<name>A0A182LYJ0_9DIPT</name>
<reference evidence="2" key="2">
    <citation type="submission" date="2020-05" db="UniProtKB">
        <authorList>
            <consortium name="EnsemblMetazoa"/>
        </authorList>
    </citation>
    <scope>IDENTIFICATION</scope>
    <source>
        <strain evidence="2">A-37</strain>
    </source>
</reference>
<keyword evidence="1" id="KW-1133">Transmembrane helix</keyword>
<proteinExistence type="predicted"/>
<organism evidence="2 3">
    <name type="scientific">Anopheles culicifacies</name>
    <dbReference type="NCBI Taxonomy" id="139723"/>
    <lineage>
        <taxon>Eukaryota</taxon>
        <taxon>Metazoa</taxon>
        <taxon>Ecdysozoa</taxon>
        <taxon>Arthropoda</taxon>
        <taxon>Hexapoda</taxon>
        <taxon>Insecta</taxon>
        <taxon>Pterygota</taxon>
        <taxon>Neoptera</taxon>
        <taxon>Endopterygota</taxon>
        <taxon>Diptera</taxon>
        <taxon>Nematocera</taxon>
        <taxon>Culicoidea</taxon>
        <taxon>Culicidae</taxon>
        <taxon>Anophelinae</taxon>
        <taxon>Anopheles</taxon>
        <taxon>culicifacies species complex</taxon>
    </lineage>
</organism>
<dbReference type="EMBL" id="AXCM01002062">
    <property type="status" value="NOT_ANNOTATED_CDS"/>
    <property type="molecule type" value="Genomic_DNA"/>
</dbReference>
<keyword evidence="3" id="KW-1185">Reference proteome</keyword>
<evidence type="ECO:0000256" key="1">
    <source>
        <dbReference type="SAM" id="Phobius"/>
    </source>
</evidence>
<dbReference type="Proteomes" id="UP000075883">
    <property type="component" value="Unassembled WGS sequence"/>
</dbReference>
<dbReference type="VEuPathDB" id="VectorBase:ACUA005053"/>
<accession>A0A182LYJ0</accession>
<feature type="transmembrane region" description="Helical" evidence="1">
    <location>
        <begin position="120"/>
        <end position="138"/>
    </location>
</feature>
<evidence type="ECO:0000313" key="2">
    <source>
        <dbReference type="EnsemblMetazoa" id="ACUA005053-PA"/>
    </source>
</evidence>
<protein>
    <recommendedName>
        <fullName evidence="4">Protein sleepless</fullName>
    </recommendedName>
</protein>
<reference evidence="3" key="1">
    <citation type="submission" date="2013-09" db="EMBL/GenBank/DDBJ databases">
        <title>The Genome Sequence of Anopheles culicifacies species A.</title>
        <authorList>
            <consortium name="The Broad Institute Genomics Platform"/>
            <person name="Neafsey D.E."/>
            <person name="Besansky N."/>
            <person name="Howell P."/>
            <person name="Walton C."/>
            <person name="Young S.K."/>
            <person name="Zeng Q."/>
            <person name="Gargeya S."/>
            <person name="Fitzgerald M."/>
            <person name="Haas B."/>
            <person name="Abouelleil A."/>
            <person name="Allen A.W."/>
            <person name="Alvarado L."/>
            <person name="Arachchi H.M."/>
            <person name="Berlin A.M."/>
            <person name="Chapman S.B."/>
            <person name="Gainer-Dewar J."/>
            <person name="Goldberg J."/>
            <person name="Griggs A."/>
            <person name="Gujja S."/>
            <person name="Hansen M."/>
            <person name="Howarth C."/>
            <person name="Imamovic A."/>
            <person name="Ireland A."/>
            <person name="Larimer J."/>
            <person name="McCowan C."/>
            <person name="Murphy C."/>
            <person name="Pearson M."/>
            <person name="Poon T.W."/>
            <person name="Priest M."/>
            <person name="Roberts A."/>
            <person name="Saif S."/>
            <person name="Shea T."/>
            <person name="Sisk P."/>
            <person name="Sykes S."/>
            <person name="Wortman J."/>
            <person name="Nusbaum C."/>
            <person name="Birren B."/>
        </authorList>
    </citation>
    <scope>NUCLEOTIDE SEQUENCE [LARGE SCALE GENOMIC DNA]</scope>
    <source>
        <strain evidence="3">A-37</strain>
    </source>
</reference>
<sequence>MVAQHGGTMTTDDYSSTFSISCFSCDHTEDDSVCKDNLIECDVSAASLGMIRVASFKPTLQLIQSSTFHCFELVVENNSEMLRTRGCAYDSVDVCEGEVRIGVQTGCRWCNNHDGCNSAGSFHVNVLLVAAVLLVGILPKML</sequence>
<evidence type="ECO:0000313" key="3">
    <source>
        <dbReference type="Proteomes" id="UP000075883"/>
    </source>
</evidence>
<dbReference type="AlphaFoldDB" id="A0A182LYJ0"/>
<keyword evidence="1" id="KW-0472">Membrane</keyword>
<keyword evidence="1" id="KW-0812">Transmembrane</keyword>